<feature type="domain" description="Glucose/Sorbosone dehydrogenase" evidence="1">
    <location>
        <begin position="52"/>
        <end position="341"/>
    </location>
</feature>
<proteinExistence type="predicted"/>
<dbReference type="InterPro" id="IPR011042">
    <property type="entry name" value="6-blade_b-propeller_TolB-like"/>
</dbReference>
<name>A0ABU3K6Y8_9BACT</name>
<dbReference type="PANTHER" id="PTHR19328:SF75">
    <property type="entry name" value="ALDOSE SUGAR DEHYDROGENASE YLII"/>
    <property type="match status" value="1"/>
</dbReference>
<protein>
    <submittedName>
        <fullName evidence="2">PQQ-dependent sugar dehydrogenase</fullName>
    </submittedName>
</protein>
<dbReference type="InterPro" id="IPR011041">
    <property type="entry name" value="Quinoprot_gluc/sorb_DH_b-prop"/>
</dbReference>
<sequence>MKPFNLKAPGLNELGLVLLFLMALDNTAFSFATLPSPLTPINLTPVVTKNLEQPVFLTHDGDHSHRLFIVEQAGKILILQNGTLLPTPFLDITDRVNFGGERGLLGLAFHPHFQKNGRFFVNYSRSADGATVISEFHTIDKPNQVNSTERVLLTIPQPYSNHNGGMIDFGPDKFLYIATGDGGAGGDPENRGQNFQTLLGKILRIDISPEGSYSIPKDNPFVDQPKGKEIFALGFRNPWRFSFDRTTGDLWVADVGQNRWEEIDRVEKGKNYGWRIMEGAHCFNPSQGCSQRGLVLPVAEYAHESGRCSITGGYVYRGQKIPTLAGTYIFGDYCSGEILGLVDHQVTVLLSTGLNISSFGEDAEGELYAVDHRGGIYQITPRLLTK</sequence>
<evidence type="ECO:0000259" key="1">
    <source>
        <dbReference type="Pfam" id="PF07995"/>
    </source>
</evidence>
<dbReference type="SUPFAM" id="SSF50952">
    <property type="entry name" value="Soluble quinoprotein glucose dehydrogenase"/>
    <property type="match status" value="1"/>
</dbReference>
<dbReference type="InterPro" id="IPR012938">
    <property type="entry name" value="Glc/Sorbosone_DH"/>
</dbReference>
<accession>A0ABU3K6Y8</accession>
<dbReference type="PANTHER" id="PTHR19328">
    <property type="entry name" value="HEDGEHOG-INTERACTING PROTEIN"/>
    <property type="match status" value="1"/>
</dbReference>
<dbReference type="Proteomes" id="UP001250932">
    <property type="component" value="Unassembled WGS sequence"/>
</dbReference>
<dbReference type="Pfam" id="PF07995">
    <property type="entry name" value="GSDH"/>
    <property type="match status" value="1"/>
</dbReference>
<comment type="caution">
    <text evidence="2">The sequence shown here is derived from an EMBL/GenBank/DDBJ whole genome shotgun (WGS) entry which is preliminary data.</text>
</comment>
<organism evidence="2 3">
    <name type="scientific">Candidatus Nitronereus thalassa</name>
    <dbReference type="NCBI Taxonomy" id="3020898"/>
    <lineage>
        <taxon>Bacteria</taxon>
        <taxon>Pseudomonadati</taxon>
        <taxon>Nitrospirota</taxon>
        <taxon>Nitrospiria</taxon>
        <taxon>Nitrospirales</taxon>
        <taxon>Nitrospiraceae</taxon>
        <taxon>Candidatus Nitronereus</taxon>
    </lineage>
</organism>
<dbReference type="Gene3D" id="2.120.10.30">
    <property type="entry name" value="TolB, C-terminal domain"/>
    <property type="match status" value="1"/>
</dbReference>
<keyword evidence="3" id="KW-1185">Reference proteome</keyword>
<evidence type="ECO:0000313" key="2">
    <source>
        <dbReference type="EMBL" id="MDT7042146.1"/>
    </source>
</evidence>
<reference evidence="2 3" key="1">
    <citation type="journal article" date="2023" name="ISME J.">
        <title>Cultivation and genomic characterization of novel and ubiquitous marine nitrite-oxidizing bacteria from the Nitrospirales.</title>
        <authorList>
            <person name="Mueller A.J."/>
            <person name="Daebeler A."/>
            <person name="Herbold C.W."/>
            <person name="Kirkegaard R.H."/>
            <person name="Daims H."/>
        </authorList>
    </citation>
    <scope>NUCLEOTIDE SEQUENCE [LARGE SCALE GENOMIC DNA]</scope>
    <source>
        <strain evidence="2 3">EB</strain>
    </source>
</reference>
<gene>
    <name evidence="2" type="ORF">PPG34_07255</name>
</gene>
<dbReference type="RefSeq" id="WP_313832509.1">
    <property type="nucleotide sequence ID" value="NZ_JAQOUE010000001.1"/>
</dbReference>
<evidence type="ECO:0000313" key="3">
    <source>
        <dbReference type="Proteomes" id="UP001250932"/>
    </source>
</evidence>
<dbReference type="EMBL" id="JAQOUE010000001">
    <property type="protein sequence ID" value="MDT7042146.1"/>
    <property type="molecule type" value="Genomic_DNA"/>
</dbReference>